<dbReference type="InterPro" id="IPR008966">
    <property type="entry name" value="Adhesion_dom_sf"/>
</dbReference>
<keyword evidence="7" id="KW-0472">Membrane</keyword>
<dbReference type="AlphaFoldDB" id="A0A5C5UI19"/>
<accession>A0A5C5UI19</accession>
<evidence type="ECO:0000256" key="8">
    <source>
        <dbReference type="SAM" id="SignalP"/>
    </source>
</evidence>
<dbReference type="InterPro" id="IPR046022">
    <property type="entry name" value="DUF5979"/>
</dbReference>
<dbReference type="SUPFAM" id="SSF49401">
    <property type="entry name" value="Bacterial adhesins"/>
    <property type="match status" value="1"/>
</dbReference>
<evidence type="ECO:0000256" key="2">
    <source>
        <dbReference type="ARBA" id="ARBA00022512"/>
    </source>
</evidence>
<keyword evidence="2" id="KW-0134">Cell wall</keyword>
<keyword evidence="3" id="KW-0964">Secreted</keyword>
<feature type="signal peptide" evidence="8">
    <location>
        <begin position="1"/>
        <end position="32"/>
    </location>
</feature>
<evidence type="ECO:0000256" key="5">
    <source>
        <dbReference type="ARBA" id="ARBA00023088"/>
    </source>
</evidence>
<dbReference type="InterPro" id="IPR011252">
    <property type="entry name" value="Fibrogen-bd_dom1"/>
</dbReference>
<keyword evidence="12" id="KW-1185">Reference proteome</keyword>
<dbReference type="InterPro" id="IPR041171">
    <property type="entry name" value="SDR_Ig"/>
</dbReference>
<comment type="subcellular location">
    <subcellularLocation>
        <location evidence="1">Secreted</location>
        <location evidence="1">Cell wall</location>
        <topology evidence="1">Peptidoglycan-anchor</topology>
    </subcellularLocation>
</comment>
<keyword evidence="5" id="KW-0572">Peptidoglycan-anchor</keyword>
<sequence>MRPTTITWKAVWAVLAVIAVTLAILVVPRATAQEADPASPPANSETTDQPADTSNGRSGEGTDNAGGTPAETQPENPAETTQQQTDQAPAEQNAGANAEKTVELSNVRVTNASGGLKPDDTLKQWGLAKFEVDWFAPNGIVNGQQFKIVYPETFSLYASESFPLLDKDNKKGGTCVVELGPRTITCTFDAAFEGLDEVGGTLKTTAQATKALESREVTLRLNEVDTKAFLPGEGVGVIGVLDSFPNSVRKWGWYNKEGKKATWTINIPGKLLAEKSVGTLHVTDTLGGYAHKFTGDVPRITEYPVTQENGQNIVTPENEKASVKQDATNVVRDGKTIKFDVDPPNPEKQWKSDRFYRIHYWTETENGQIAPSVAVTQADGKTVYTPEDGVTTNKATIDGVDTTNEVKLYRSQHSEGTISGVKFGSYTVGKFVEGVDPSLIPAGTTFKVQAEVFDAANKKLATEVIDVPLNGRASGPKSWKAGTTVQLTELETPTIPGVKFTGHHFKVSEGGDPNSVEVLDGGKSVKFKTINNTNISVDLTNVAEIPEAPFSIVKHTAGIDAVKNKEFWFNYTCRVPGSDEVVTDEISVKGDGVAVKSTKKFKVGTKCEIVENAEKAKMDGYDLVANPVDFKREIEIKADPDIAVAEFTNAYTRMTGSLAVTKKLDNERADEALQDEEFKFEATWELDGKTEKREFTLRPREAFPGFPKLPLGTKVTVKEILPEDSPWATPKFEGNIEGAVHDNRDGTATVTVAPDEVGVLLTVTNTLKSPDMPPPGGWLGLLALVPFLGSFGSSGSSGNTTQTTAPNSPAGAQQSNQAQQNGGAQNTGDTTASKSSPRQLAQTGASVIGLVVLAIIIAGVGVFLVRRSRRNN</sequence>
<feature type="compositionally biased region" description="Low complexity" evidence="6">
    <location>
        <begin position="810"/>
        <end position="832"/>
    </location>
</feature>
<evidence type="ECO:0000313" key="11">
    <source>
        <dbReference type="EMBL" id="TWT25509.1"/>
    </source>
</evidence>
<dbReference type="RefSeq" id="WP_146324378.1">
    <property type="nucleotide sequence ID" value="NZ_BAABLR010000021.1"/>
</dbReference>
<evidence type="ECO:0000259" key="10">
    <source>
        <dbReference type="Pfam" id="PF19407"/>
    </source>
</evidence>
<evidence type="ECO:0000256" key="3">
    <source>
        <dbReference type="ARBA" id="ARBA00022525"/>
    </source>
</evidence>
<dbReference type="Pfam" id="PF19407">
    <property type="entry name" value="DUF5979"/>
    <property type="match status" value="2"/>
</dbReference>
<dbReference type="NCBIfam" id="TIGR01167">
    <property type="entry name" value="LPXTG_anchor"/>
    <property type="match status" value="1"/>
</dbReference>
<feature type="compositionally biased region" description="Polar residues" evidence="6">
    <location>
        <begin position="70"/>
        <end position="87"/>
    </location>
</feature>
<organism evidence="11 12">
    <name type="scientific">Corynebacterium canis</name>
    <dbReference type="NCBI Taxonomy" id="679663"/>
    <lineage>
        <taxon>Bacteria</taxon>
        <taxon>Bacillati</taxon>
        <taxon>Actinomycetota</taxon>
        <taxon>Actinomycetes</taxon>
        <taxon>Mycobacteriales</taxon>
        <taxon>Corynebacteriaceae</taxon>
        <taxon>Corynebacterium</taxon>
    </lineage>
</organism>
<feature type="region of interest" description="Disordered" evidence="6">
    <location>
        <begin position="794"/>
        <end position="838"/>
    </location>
</feature>
<evidence type="ECO:0000313" key="12">
    <source>
        <dbReference type="Proteomes" id="UP000320791"/>
    </source>
</evidence>
<gene>
    <name evidence="11" type="ORF">FRX94_06785</name>
</gene>
<dbReference type="Gene3D" id="2.60.40.1280">
    <property type="match status" value="1"/>
</dbReference>
<protein>
    <submittedName>
        <fullName evidence="11">LPXTG cell wall anchor domain-containing protein</fullName>
    </submittedName>
</protein>
<reference evidence="11 12" key="1">
    <citation type="submission" date="2019-08" db="EMBL/GenBank/DDBJ databases">
        <authorList>
            <person name="Lei W."/>
        </authorList>
    </citation>
    <scope>NUCLEOTIDE SEQUENCE [LARGE SCALE GENOMIC DNA]</scope>
    <source>
        <strain evidence="11 12">CCUG 58627</strain>
    </source>
</reference>
<dbReference type="OrthoDB" id="4411176at2"/>
<feature type="chain" id="PRO_5023070754" evidence="8">
    <location>
        <begin position="33"/>
        <end position="872"/>
    </location>
</feature>
<dbReference type="GO" id="GO:0007155">
    <property type="term" value="P:cell adhesion"/>
    <property type="evidence" value="ECO:0007669"/>
    <property type="project" value="InterPro"/>
</dbReference>
<comment type="caution">
    <text evidence="11">The sequence shown here is derived from an EMBL/GenBank/DDBJ whole genome shotgun (WGS) entry which is preliminary data.</text>
</comment>
<keyword evidence="4 8" id="KW-0732">Signal</keyword>
<dbReference type="Proteomes" id="UP000320791">
    <property type="component" value="Unassembled WGS sequence"/>
</dbReference>
<feature type="domain" description="DUF5979" evidence="10">
    <location>
        <begin position="659"/>
        <end position="766"/>
    </location>
</feature>
<evidence type="ECO:0000256" key="6">
    <source>
        <dbReference type="SAM" id="MobiDB-lite"/>
    </source>
</evidence>
<evidence type="ECO:0000256" key="4">
    <source>
        <dbReference type="ARBA" id="ARBA00022729"/>
    </source>
</evidence>
<feature type="region of interest" description="Disordered" evidence="6">
    <location>
        <begin position="32"/>
        <end position="103"/>
    </location>
</feature>
<name>A0A5C5UI19_9CORY</name>
<feature type="domain" description="SDR-like Ig" evidence="9">
    <location>
        <begin position="122"/>
        <end position="210"/>
    </location>
</feature>
<evidence type="ECO:0000259" key="9">
    <source>
        <dbReference type="Pfam" id="PF17961"/>
    </source>
</evidence>
<keyword evidence="7" id="KW-0812">Transmembrane</keyword>
<feature type="transmembrane region" description="Helical" evidence="7">
    <location>
        <begin position="844"/>
        <end position="865"/>
    </location>
</feature>
<feature type="compositionally biased region" description="Polar residues" evidence="6">
    <location>
        <begin position="41"/>
        <end position="57"/>
    </location>
</feature>
<dbReference type="Pfam" id="PF17961">
    <property type="entry name" value="Big_8"/>
    <property type="match status" value="1"/>
</dbReference>
<evidence type="ECO:0000256" key="1">
    <source>
        <dbReference type="ARBA" id="ARBA00004168"/>
    </source>
</evidence>
<proteinExistence type="predicted"/>
<evidence type="ECO:0000256" key="7">
    <source>
        <dbReference type="SAM" id="Phobius"/>
    </source>
</evidence>
<feature type="domain" description="DUF5979" evidence="10">
    <location>
        <begin position="550"/>
        <end position="652"/>
    </location>
</feature>
<dbReference type="EMBL" id="VOHM01000012">
    <property type="protein sequence ID" value="TWT25509.1"/>
    <property type="molecule type" value="Genomic_DNA"/>
</dbReference>
<keyword evidence="7" id="KW-1133">Transmembrane helix</keyword>